<evidence type="ECO:0000256" key="5">
    <source>
        <dbReference type="ARBA" id="ARBA00022692"/>
    </source>
</evidence>
<dbReference type="HAMAP" id="MF_01937">
    <property type="entry name" value="MenA_1"/>
    <property type="match status" value="1"/>
</dbReference>
<keyword evidence="5 8" id="KW-0812">Transmembrane</keyword>
<feature type="transmembrane region" description="Helical" evidence="8">
    <location>
        <begin position="231"/>
        <end position="260"/>
    </location>
</feature>
<sequence length="298" mass="30379">MASVKQWIDGARPRTLPNAIAPVVAGTGAALHLAADSVGDRFIGIEWWKAALALAVSLSLIVGVNYANDYSDGVRGTDDDRVGPMRLVGSGAASPGAVKAAAFGCLGVGAVCGLVLALVTAWWLVLIGAICIAGAWFYTGGKKPYGYLGFGEVAVFLFFGLVAVCGTQYVLVERVDWVGVLTAIAVGSLSSAVLVVNNLRDIPTDTESGKITVAVRLGDAKTRVLFTTLTVVPFVVSLALVAATPWALIGLVAAPLVYIANKPVIGGANGMGLIPTLGATGQAMLAWSVLTAVGLAVG</sequence>
<dbReference type="GO" id="GO:0042371">
    <property type="term" value="P:vitamin K biosynthetic process"/>
    <property type="evidence" value="ECO:0007669"/>
    <property type="project" value="TreeGrafter"/>
</dbReference>
<dbReference type="EMBL" id="BAEH01000041">
    <property type="protein sequence ID" value="GAB17902.1"/>
    <property type="molecule type" value="Genomic_DNA"/>
</dbReference>
<feature type="transmembrane region" description="Helical" evidence="8">
    <location>
        <begin position="145"/>
        <end position="171"/>
    </location>
</feature>
<keyword evidence="2 8" id="KW-0474">Menaquinone biosynthesis</keyword>
<dbReference type="GO" id="GO:0005886">
    <property type="term" value="C:plasma membrane"/>
    <property type="evidence" value="ECO:0007669"/>
    <property type="project" value="UniProtKB-SubCell"/>
</dbReference>
<comment type="pathway">
    <text evidence="8">Quinol/quinone metabolism; menaquinone biosynthesis; menaquinol from 1,4-dihydroxy-2-naphthoate: step 1/2.</text>
</comment>
<evidence type="ECO:0000256" key="1">
    <source>
        <dbReference type="ARBA" id="ARBA00004141"/>
    </source>
</evidence>
<comment type="similarity">
    <text evidence="8">Belongs to the MenA family. Type 1 subfamily.</text>
</comment>
<dbReference type="Pfam" id="PF01040">
    <property type="entry name" value="UbiA"/>
    <property type="match status" value="1"/>
</dbReference>
<dbReference type="InterPro" id="IPR000537">
    <property type="entry name" value="UbiA_prenyltransferase"/>
</dbReference>
<dbReference type="NCBIfam" id="NF004751">
    <property type="entry name" value="PRK06080.1-3"/>
    <property type="match status" value="1"/>
</dbReference>
<feature type="transmembrane region" description="Helical" evidence="8">
    <location>
        <begin position="114"/>
        <end position="138"/>
    </location>
</feature>
<evidence type="ECO:0000256" key="4">
    <source>
        <dbReference type="ARBA" id="ARBA00022679"/>
    </source>
</evidence>
<feature type="transmembrane region" description="Helical" evidence="8">
    <location>
        <begin position="177"/>
        <end position="196"/>
    </location>
</feature>
<organism evidence="10 11">
    <name type="scientific">Gordonia effusa NBRC 100432</name>
    <dbReference type="NCBI Taxonomy" id="1077974"/>
    <lineage>
        <taxon>Bacteria</taxon>
        <taxon>Bacillati</taxon>
        <taxon>Actinomycetota</taxon>
        <taxon>Actinomycetes</taxon>
        <taxon>Mycobacteriales</taxon>
        <taxon>Gordoniaceae</taxon>
        <taxon>Gordonia</taxon>
    </lineage>
</organism>
<dbReference type="Gene3D" id="1.10.357.140">
    <property type="entry name" value="UbiA prenyltransferase"/>
    <property type="match status" value="1"/>
</dbReference>
<keyword evidence="7 8" id="KW-0472">Membrane</keyword>
<dbReference type="PANTHER" id="PTHR13929">
    <property type="entry name" value="1,4-DIHYDROXY-2-NAPHTHOATE OCTAPRENYLTRANSFERASE"/>
    <property type="match status" value="1"/>
</dbReference>
<dbReference type="InterPro" id="IPR026046">
    <property type="entry name" value="UBIAD1"/>
</dbReference>
<evidence type="ECO:0000256" key="2">
    <source>
        <dbReference type="ARBA" id="ARBA00022428"/>
    </source>
</evidence>
<keyword evidence="11" id="KW-1185">Reference proteome</keyword>
<proteinExistence type="inferred from homology"/>
<dbReference type="NCBIfam" id="TIGR00751">
    <property type="entry name" value="menA"/>
    <property type="match status" value="1"/>
</dbReference>
<keyword evidence="6 8" id="KW-1133">Transmembrane helix</keyword>
<evidence type="ECO:0000256" key="6">
    <source>
        <dbReference type="ARBA" id="ARBA00022989"/>
    </source>
</evidence>
<name>H0QYK1_9ACTN</name>
<dbReference type="EC" id="2.5.1.74" evidence="8 9"/>
<evidence type="ECO:0000256" key="9">
    <source>
        <dbReference type="NCBIfam" id="TIGR00751"/>
    </source>
</evidence>
<dbReference type="UniPathway" id="UPA00079">
    <property type="reaction ID" value="UER00168"/>
</dbReference>
<dbReference type="InterPro" id="IPR004657">
    <property type="entry name" value="MenA"/>
</dbReference>
<comment type="caution">
    <text evidence="10">The sequence shown here is derived from an EMBL/GenBank/DDBJ whole genome shotgun (WGS) entry which is preliminary data.</text>
</comment>
<dbReference type="PIRSF" id="PIRSF005355">
    <property type="entry name" value="UBIAD1"/>
    <property type="match status" value="1"/>
</dbReference>
<accession>H0QYK1</accession>
<comment type="function">
    <text evidence="8">Conversion of 1,4-dihydroxy-2-naphthoate (DHNA) to demethylmenaquinone (DMK).</text>
</comment>
<comment type="catalytic activity">
    <reaction evidence="8">
        <text>an all-trans-polyprenyl diphosphate + 1,4-dihydroxy-2-naphthoate + H(+) = a 2-demethylmenaquinol + CO2 + diphosphate</text>
        <dbReference type="Rhea" id="RHEA:26478"/>
        <dbReference type="Rhea" id="RHEA-COMP:9563"/>
        <dbReference type="Rhea" id="RHEA-COMP:9564"/>
        <dbReference type="ChEBI" id="CHEBI:11173"/>
        <dbReference type="ChEBI" id="CHEBI:15378"/>
        <dbReference type="ChEBI" id="CHEBI:16526"/>
        <dbReference type="ChEBI" id="CHEBI:33019"/>
        <dbReference type="ChEBI" id="CHEBI:55437"/>
        <dbReference type="ChEBI" id="CHEBI:58914"/>
        <dbReference type="EC" id="2.5.1.74"/>
    </reaction>
</comment>
<dbReference type="CDD" id="cd13962">
    <property type="entry name" value="PT_UbiA_UBIAD1"/>
    <property type="match status" value="1"/>
</dbReference>
<feature type="transmembrane region" description="Helical" evidence="8">
    <location>
        <begin position="47"/>
        <end position="67"/>
    </location>
</feature>
<gene>
    <name evidence="10" type="primary">men</name>
    <name evidence="8" type="synonym">menA</name>
    <name evidence="10" type="ORF">GOEFS_041_00560</name>
</gene>
<dbReference type="GO" id="GO:0009234">
    <property type="term" value="P:menaquinone biosynthetic process"/>
    <property type="evidence" value="ECO:0007669"/>
    <property type="project" value="UniProtKB-UniRule"/>
</dbReference>
<dbReference type="AlphaFoldDB" id="H0QYK1"/>
<dbReference type="eggNOG" id="COG1575">
    <property type="taxonomic scope" value="Bacteria"/>
</dbReference>
<evidence type="ECO:0000313" key="10">
    <source>
        <dbReference type="EMBL" id="GAB17902.1"/>
    </source>
</evidence>
<dbReference type="RefSeq" id="WP_007317239.1">
    <property type="nucleotide sequence ID" value="NZ_BAEH01000041.1"/>
</dbReference>
<dbReference type="OrthoDB" id="9767568at2"/>
<evidence type="ECO:0000313" key="11">
    <source>
        <dbReference type="Proteomes" id="UP000035034"/>
    </source>
</evidence>
<reference evidence="10 11" key="1">
    <citation type="submission" date="2011-12" db="EMBL/GenBank/DDBJ databases">
        <title>Whole genome shotgun sequence of Gordonia effusa NBRC 100432.</title>
        <authorList>
            <person name="Yoshida I."/>
            <person name="Takarada H."/>
            <person name="Hosoyama A."/>
            <person name="Tsuchikane K."/>
            <person name="Katsumata H."/>
            <person name="Yamazaki S."/>
            <person name="Fujita N."/>
        </authorList>
    </citation>
    <scope>NUCLEOTIDE SEQUENCE [LARGE SCALE GENOMIC DNA]</scope>
    <source>
        <strain evidence="10 11">NBRC 100432</strain>
    </source>
</reference>
<feature type="transmembrane region" description="Helical" evidence="8">
    <location>
        <begin position="16"/>
        <end position="35"/>
    </location>
</feature>
<evidence type="ECO:0000256" key="7">
    <source>
        <dbReference type="ARBA" id="ARBA00023136"/>
    </source>
</evidence>
<dbReference type="PANTHER" id="PTHR13929:SF0">
    <property type="entry name" value="UBIA PRENYLTRANSFERASE DOMAIN-CONTAINING PROTEIN 1"/>
    <property type="match status" value="1"/>
</dbReference>
<feature type="transmembrane region" description="Helical" evidence="8">
    <location>
        <begin position="272"/>
        <end position="297"/>
    </location>
</feature>
<dbReference type="STRING" id="1077974.GOEFS_041_00560"/>
<keyword evidence="4 8" id="KW-0808">Transferase</keyword>
<dbReference type="GO" id="GO:0046428">
    <property type="term" value="F:1,4-dihydroxy-2-naphthoate polyprenyltransferase activity"/>
    <property type="evidence" value="ECO:0007669"/>
    <property type="project" value="UniProtKB-UniRule"/>
</dbReference>
<evidence type="ECO:0000256" key="8">
    <source>
        <dbReference type="HAMAP-Rule" id="MF_01937"/>
    </source>
</evidence>
<dbReference type="InterPro" id="IPR044878">
    <property type="entry name" value="UbiA_sf"/>
</dbReference>
<keyword evidence="3 8" id="KW-1003">Cell membrane</keyword>
<comment type="subcellular location">
    <subcellularLocation>
        <location evidence="8">Cell membrane</location>
        <topology evidence="8">Multi-pass membrane protein</topology>
    </subcellularLocation>
    <subcellularLocation>
        <location evidence="1">Membrane</location>
        <topology evidence="1">Multi-pass membrane protein</topology>
    </subcellularLocation>
</comment>
<dbReference type="Proteomes" id="UP000035034">
    <property type="component" value="Unassembled WGS sequence"/>
</dbReference>
<protein>
    <recommendedName>
        <fullName evidence="8 9">1,4-dihydroxy-2-naphthoate octaprenyltransferase</fullName>
        <shortName evidence="8">DHNA-octaprenyltransferase</shortName>
        <ecNumber evidence="8 9">2.5.1.74</ecNumber>
    </recommendedName>
</protein>
<evidence type="ECO:0000256" key="3">
    <source>
        <dbReference type="ARBA" id="ARBA00022475"/>
    </source>
</evidence>